<evidence type="ECO:0000259" key="1">
    <source>
        <dbReference type="Pfam" id="PF14363"/>
    </source>
</evidence>
<dbReference type="Pfam" id="PF14363">
    <property type="entry name" value="AAA_assoc"/>
    <property type="match status" value="1"/>
</dbReference>
<evidence type="ECO:0000313" key="3">
    <source>
        <dbReference type="Proteomes" id="UP000824469"/>
    </source>
</evidence>
<dbReference type="EMBL" id="JAHRHJ020000006">
    <property type="protein sequence ID" value="KAH9313399.1"/>
    <property type="molecule type" value="Genomic_DNA"/>
</dbReference>
<dbReference type="InterPro" id="IPR025753">
    <property type="entry name" value="AAA_N_dom"/>
</dbReference>
<keyword evidence="3" id="KW-1185">Reference proteome</keyword>
<comment type="caution">
    <text evidence="2">The sequence shown here is derived from an EMBL/GenBank/DDBJ whole genome shotgun (WGS) entry which is preliminary data.</text>
</comment>
<dbReference type="Proteomes" id="UP000824469">
    <property type="component" value="Unassembled WGS sequence"/>
</dbReference>
<feature type="non-terminal residue" evidence="2">
    <location>
        <position position="1"/>
    </location>
</feature>
<proteinExistence type="predicted"/>
<evidence type="ECO:0000313" key="2">
    <source>
        <dbReference type="EMBL" id="KAH9313399.1"/>
    </source>
</evidence>
<dbReference type="AlphaFoldDB" id="A0AA38L4E7"/>
<organism evidence="2 3">
    <name type="scientific">Taxus chinensis</name>
    <name type="common">Chinese yew</name>
    <name type="synonym">Taxus wallichiana var. chinensis</name>
    <dbReference type="NCBI Taxonomy" id="29808"/>
    <lineage>
        <taxon>Eukaryota</taxon>
        <taxon>Viridiplantae</taxon>
        <taxon>Streptophyta</taxon>
        <taxon>Embryophyta</taxon>
        <taxon>Tracheophyta</taxon>
        <taxon>Spermatophyta</taxon>
        <taxon>Pinopsida</taxon>
        <taxon>Pinidae</taxon>
        <taxon>Conifers II</taxon>
        <taxon>Cupressales</taxon>
        <taxon>Taxaceae</taxon>
        <taxon>Taxus</taxon>
    </lineage>
</organism>
<feature type="non-terminal residue" evidence="2">
    <location>
        <position position="87"/>
    </location>
</feature>
<gene>
    <name evidence="2" type="ORF">KI387_044033</name>
</gene>
<protein>
    <recommendedName>
        <fullName evidence="1">AAA-type ATPase N-terminal domain-containing protein</fullName>
    </recommendedName>
</protein>
<name>A0AA38L4E7_TAXCH</name>
<accession>A0AA38L4E7</accession>
<sequence>FGAFFNAYSEMQNPESHIHFDNLLYSEAEEYISKLGIFTQAPRLTVGNVQNGFCNIRSVIPDYGEVIRDSFQGVTVWWSIAITTIFN</sequence>
<feature type="domain" description="AAA-type ATPase N-terminal" evidence="1">
    <location>
        <begin position="4"/>
        <end position="80"/>
    </location>
</feature>
<reference evidence="2 3" key="1">
    <citation type="journal article" date="2021" name="Nat. Plants">
        <title>The Taxus genome provides insights into paclitaxel biosynthesis.</title>
        <authorList>
            <person name="Xiong X."/>
            <person name="Gou J."/>
            <person name="Liao Q."/>
            <person name="Li Y."/>
            <person name="Zhou Q."/>
            <person name="Bi G."/>
            <person name="Li C."/>
            <person name="Du R."/>
            <person name="Wang X."/>
            <person name="Sun T."/>
            <person name="Guo L."/>
            <person name="Liang H."/>
            <person name="Lu P."/>
            <person name="Wu Y."/>
            <person name="Zhang Z."/>
            <person name="Ro D.K."/>
            <person name="Shang Y."/>
            <person name="Huang S."/>
            <person name="Yan J."/>
        </authorList>
    </citation>
    <scope>NUCLEOTIDE SEQUENCE [LARGE SCALE GENOMIC DNA]</scope>
    <source>
        <strain evidence="2">Ta-2019</strain>
    </source>
</reference>